<keyword evidence="1" id="KW-0677">Repeat</keyword>
<sequence>MSISAAATMITTISPAIVQKSQESSPLSLLPKCSSLREIQQLQAFAIKSRRLQWDNSFLSKLIDALTLNPAPPSMYHAHKLFDQISHRDAVLFNTLSRGYSRSHEPHQAIVLFCQMLEASIAPDAYSFPSLLKACASAHAFCEGKQAHAAAIKLGFASNAFVLPTLINMYSQCGDVKAARTIFDHGTDRCVISYNSMITACVQSSRPGEALALFREMQSRRLRPTYVTMLGVLAACALIGALYLGKWIHEYVKKNGFSYYVKVNTALIDMYGKCGSLEDAIGVFNGMEFRDTQAWSAMIVTYAIHGQGIVALKLFDEMLQKGIRPDGITFLGILYSCSHSGMVEQGLGYFRIMYSDYGIPPGIKHYGCIVDLLARTGKLEEAYDFINGLSIEPTLILWRTLLSACGGHGNVDLGKKVFNRIIELDDSHGGDYVIFSNMCALNRMWEDVNEIRKLMDERGVVKVPGCSSIEVDSKVHEFFASDGKHPDSKKVHRMVDEIMEQLKVVGYIPDTCKVHHVDLTEEEKEVSLRYHSEKLAIAFGLLNTPPGTTIRVVKNLRICSDCHSVAKLVSMVFGRQIILRDLNRFHHFAVGQCSCADYW</sequence>
<feature type="domain" description="DYW" evidence="4">
    <location>
        <begin position="506"/>
        <end position="599"/>
    </location>
</feature>
<dbReference type="GO" id="GO:0008270">
    <property type="term" value="F:zinc ion binding"/>
    <property type="evidence" value="ECO:0007669"/>
    <property type="project" value="InterPro"/>
</dbReference>
<dbReference type="NCBIfam" id="TIGR00756">
    <property type="entry name" value="PPR"/>
    <property type="match status" value="4"/>
</dbReference>
<dbReference type="Pfam" id="PF13041">
    <property type="entry name" value="PPR_2"/>
    <property type="match status" value="2"/>
</dbReference>
<dbReference type="AlphaFoldDB" id="A0AAV7H7Q3"/>
<comment type="caution">
    <text evidence="5">The sequence shown here is derived from an EMBL/GenBank/DDBJ whole genome shotgun (WGS) entry which is preliminary data.</text>
</comment>
<dbReference type="Pfam" id="PF14432">
    <property type="entry name" value="DYW_deaminase"/>
    <property type="match status" value="1"/>
</dbReference>
<dbReference type="Gene3D" id="1.25.40.10">
    <property type="entry name" value="Tetratricopeptide repeat domain"/>
    <property type="match status" value="4"/>
</dbReference>
<keyword evidence="3" id="KW-0472">Membrane</keyword>
<dbReference type="InterPro" id="IPR032867">
    <property type="entry name" value="DYW_dom"/>
</dbReference>
<dbReference type="PANTHER" id="PTHR47926">
    <property type="entry name" value="PENTATRICOPEPTIDE REPEAT-CONTAINING PROTEIN"/>
    <property type="match status" value="1"/>
</dbReference>
<feature type="transmembrane region" description="Helical" evidence="3">
    <location>
        <begin position="225"/>
        <end position="245"/>
    </location>
</feature>
<evidence type="ECO:0000256" key="1">
    <source>
        <dbReference type="ARBA" id="ARBA00022737"/>
    </source>
</evidence>
<dbReference type="Pfam" id="PF01535">
    <property type="entry name" value="PPR"/>
    <property type="match status" value="3"/>
</dbReference>
<dbReference type="FunFam" id="1.25.40.10:FF:000427">
    <property type="entry name" value="Pentatricopeptide repeat-containing protein chloroplastic"/>
    <property type="match status" value="1"/>
</dbReference>
<feature type="repeat" description="PPR" evidence="2">
    <location>
        <begin position="190"/>
        <end position="224"/>
    </location>
</feature>
<proteinExistence type="predicted"/>
<evidence type="ECO:0000259" key="4">
    <source>
        <dbReference type="Pfam" id="PF14432"/>
    </source>
</evidence>
<dbReference type="PROSITE" id="PS51375">
    <property type="entry name" value="PPR"/>
    <property type="match status" value="3"/>
</dbReference>
<keyword evidence="6" id="KW-1185">Reference proteome</keyword>
<gene>
    <name evidence="5" type="ORF">IEQ34_007402</name>
</gene>
<dbReference type="Proteomes" id="UP000775213">
    <property type="component" value="Unassembled WGS sequence"/>
</dbReference>
<feature type="repeat" description="PPR" evidence="2">
    <location>
        <begin position="89"/>
        <end position="123"/>
    </location>
</feature>
<keyword evidence="3" id="KW-1133">Transmembrane helix</keyword>
<feature type="repeat" description="PPR" evidence="2">
    <location>
        <begin position="291"/>
        <end position="325"/>
    </location>
</feature>
<dbReference type="InterPro" id="IPR046848">
    <property type="entry name" value="E_motif"/>
</dbReference>
<dbReference type="InterPro" id="IPR011990">
    <property type="entry name" value="TPR-like_helical_dom_sf"/>
</dbReference>
<organism evidence="5 6">
    <name type="scientific">Dendrobium chrysotoxum</name>
    <name type="common">Orchid</name>
    <dbReference type="NCBI Taxonomy" id="161865"/>
    <lineage>
        <taxon>Eukaryota</taxon>
        <taxon>Viridiplantae</taxon>
        <taxon>Streptophyta</taxon>
        <taxon>Embryophyta</taxon>
        <taxon>Tracheophyta</taxon>
        <taxon>Spermatophyta</taxon>
        <taxon>Magnoliopsida</taxon>
        <taxon>Liliopsida</taxon>
        <taxon>Asparagales</taxon>
        <taxon>Orchidaceae</taxon>
        <taxon>Epidendroideae</taxon>
        <taxon>Malaxideae</taxon>
        <taxon>Dendrobiinae</taxon>
        <taxon>Dendrobium</taxon>
    </lineage>
</organism>
<dbReference type="GO" id="GO:0009451">
    <property type="term" value="P:RNA modification"/>
    <property type="evidence" value="ECO:0007669"/>
    <property type="project" value="InterPro"/>
</dbReference>
<protein>
    <recommendedName>
        <fullName evidence="4">DYW domain-containing protein</fullName>
    </recommendedName>
</protein>
<keyword evidence="3" id="KW-0812">Transmembrane</keyword>
<dbReference type="EMBL" id="JAGFBR010000007">
    <property type="protein sequence ID" value="KAH0464616.1"/>
    <property type="molecule type" value="Genomic_DNA"/>
</dbReference>
<evidence type="ECO:0000313" key="6">
    <source>
        <dbReference type="Proteomes" id="UP000775213"/>
    </source>
</evidence>
<reference evidence="5 6" key="1">
    <citation type="journal article" date="2021" name="Hortic Res">
        <title>Chromosome-scale assembly of the Dendrobium chrysotoxum genome enhances the understanding of orchid evolution.</title>
        <authorList>
            <person name="Zhang Y."/>
            <person name="Zhang G.Q."/>
            <person name="Zhang D."/>
            <person name="Liu X.D."/>
            <person name="Xu X.Y."/>
            <person name="Sun W.H."/>
            <person name="Yu X."/>
            <person name="Zhu X."/>
            <person name="Wang Z.W."/>
            <person name="Zhao X."/>
            <person name="Zhong W.Y."/>
            <person name="Chen H."/>
            <person name="Yin W.L."/>
            <person name="Huang T."/>
            <person name="Niu S.C."/>
            <person name="Liu Z.J."/>
        </authorList>
    </citation>
    <scope>NUCLEOTIDE SEQUENCE [LARGE SCALE GENOMIC DNA]</scope>
    <source>
        <strain evidence="5">Lindl</strain>
    </source>
</reference>
<dbReference type="InterPro" id="IPR002885">
    <property type="entry name" value="PPR_rpt"/>
</dbReference>
<evidence type="ECO:0000256" key="2">
    <source>
        <dbReference type="PROSITE-ProRule" id="PRU00708"/>
    </source>
</evidence>
<dbReference type="Pfam" id="PF20431">
    <property type="entry name" value="E_motif"/>
    <property type="match status" value="1"/>
</dbReference>
<dbReference type="InterPro" id="IPR046960">
    <property type="entry name" value="PPR_At4g14850-like_plant"/>
</dbReference>
<name>A0AAV7H7Q3_DENCH</name>
<dbReference type="PANTHER" id="PTHR47926:SF488">
    <property type="entry name" value="DYW DOMAIN-CONTAINING PROTEIN"/>
    <property type="match status" value="1"/>
</dbReference>
<evidence type="ECO:0000313" key="5">
    <source>
        <dbReference type="EMBL" id="KAH0464616.1"/>
    </source>
</evidence>
<dbReference type="GO" id="GO:0003723">
    <property type="term" value="F:RNA binding"/>
    <property type="evidence" value="ECO:0007669"/>
    <property type="project" value="InterPro"/>
</dbReference>
<evidence type="ECO:0000256" key="3">
    <source>
        <dbReference type="SAM" id="Phobius"/>
    </source>
</evidence>
<dbReference type="FunFam" id="1.25.40.10:FF:000184">
    <property type="entry name" value="Pentatricopeptide repeat-containing protein, chloroplastic"/>
    <property type="match status" value="1"/>
</dbReference>
<accession>A0AAV7H7Q3</accession>